<name>A0ABX2ETV9_9BURK</name>
<accession>A0ABX2ETV9</accession>
<protein>
    <submittedName>
        <fullName evidence="3">Tripartite tricarboxylate transporter substrate binding protein</fullName>
    </submittedName>
</protein>
<dbReference type="Proteomes" id="UP000737171">
    <property type="component" value="Unassembled WGS sequence"/>
</dbReference>
<gene>
    <name evidence="3" type="ORF">HLB44_34400</name>
</gene>
<sequence length="324" mass="34260">MPGSKSLLTLLALACAALTHTAALAQGGAAWPSRPVTLVVPFPPGGNTDTMGRIIGERLSAVLKQTVIVDNKPGAGSMIGSQFVARSLPDGHTLLVGSISNALNHFFYRKPLYDITKDLVPVAHLVQVPNYLAVGPNAKFKTLPEIIAYAKAHPKGLSCATTGVGTSPYLSCELFKRLAGVDIVNVPYKGGAPALQDAMGGQVDMVFANEALPFIADKRLIGVAVTTPKRSPFAPELPAIAETLPRYDVTAWYGVFAPAGTPEAVIRRLSAEINEALKDEVVLAKLKTLGATPVVGTPKDFAAYVDAELKRWGDIIRPMNVSLD</sequence>
<dbReference type="InterPro" id="IPR042100">
    <property type="entry name" value="Bug_dom1"/>
</dbReference>
<dbReference type="PIRSF" id="PIRSF017082">
    <property type="entry name" value="YflP"/>
    <property type="match status" value="1"/>
</dbReference>
<evidence type="ECO:0000313" key="4">
    <source>
        <dbReference type="Proteomes" id="UP000737171"/>
    </source>
</evidence>
<dbReference type="Gene3D" id="3.40.190.150">
    <property type="entry name" value="Bordetella uptake gene, domain 1"/>
    <property type="match status" value="1"/>
</dbReference>
<dbReference type="PANTHER" id="PTHR42928">
    <property type="entry name" value="TRICARBOXYLATE-BINDING PROTEIN"/>
    <property type="match status" value="1"/>
</dbReference>
<dbReference type="Pfam" id="PF03401">
    <property type="entry name" value="TctC"/>
    <property type="match status" value="1"/>
</dbReference>
<evidence type="ECO:0000256" key="2">
    <source>
        <dbReference type="SAM" id="SignalP"/>
    </source>
</evidence>
<comment type="caution">
    <text evidence="3">The sequence shown here is derived from an EMBL/GenBank/DDBJ whole genome shotgun (WGS) entry which is preliminary data.</text>
</comment>
<evidence type="ECO:0000313" key="3">
    <source>
        <dbReference type="EMBL" id="NRF72088.1"/>
    </source>
</evidence>
<organism evidence="3 4">
    <name type="scientific">Pseudaquabacterium terrae</name>
    <dbReference type="NCBI Taxonomy" id="2732868"/>
    <lineage>
        <taxon>Bacteria</taxon>
        <taxon>Pseudomonadati</taxon>
        <taxon>Pseudomonadota</taxon>
        <taxon>Betaproteobacteria</taxon>
        <taxon>Burkholderiales</taxon>
        <taxon>Sphaerotilaceae</taxon>
        <taxon>Pseudaquabacterium</taxon>
    </lineage>
</organism>
<reference evidence="3 4" key="1">
    <citation type="submission" date="2020-05" db="EMBL/GenBank/DDBJ databases">
        <title>Aquincola sp. isolate from soil.</title>
        <authorList>
            <person name="Han J."/>
            <person name="Kim D.-U."/>
        </authorList>
    </citation>
    <scope>NUCLEOTIDE SEQUENCE [LARGE SCALE GENOMIC DNA]</scope>
    <source>
        <strain evidence="3 4">S2</strain>
    </source>
</reference>
<keyword evidence="4" id="KW-1185">Reference proteome</keyword>
<proteinExistence type="inferred from homology"/>
<keyword evidence="2" id="KW-0732">Signal</keyword>
<dbReference type="Gene3D" id="3.40.190.10">
    <property type="entry name" value="Periplasmic binding protein-like II"/>
    <property type="match status" value="1"/>
</dbReference>
<dbReference type="InterPro" id="IPR005064">
    <property type="entry name" value="BUG"/>
</dbReference>
<dbReference type="EMBL" id="JABRWJ010000017">
    <property type="protein sequence ID" value="NRF72088.1"/>
    <property type="molecule type" value="Genomic_DNA"/>
</dbReference>
<dbReference type="PANTHER" id="PTHR42928:SF5">
    <property type="entry name" value="BLR1237 PROTEIN"/>
    <property type="match status" value="1"/>
</dbReference>
<feature type="signal peptide" evidence="2">
    <location>
        <begin position="1"/>
        <end position="25"/>
    </location>
</feature>
<feature type="chain" id="PRO_5045067651" evidence="2">
    <location>
        <begin position="26"/>
        <end position="324"/>
    </location>
</feature>
<dbReference type="SUPFAM" id="SSF53850">
    <property type="entry name" value="Periplasmic binding protein-like II"/>
    <property type="match status" value="1"/>
</dbReference>
<comment type="similarity">
    <text evidence="1">Belongs to the UPF0065 (bug) family.</text>
</comment>
<dbReference type="CDD" id="cd13578">
    <property type="entry name" value="PBP2_Bug27"/>
    <property type="match status" value="1"/>
</dbReference>
<evidence type="ECO:0000256" key="1">
    <source>
        <dbReference type="ARBA" id="ARBA00006987"/>
    </source>
</evidence>